<keyword evidence="3" id="KW-1185">Reference proteome</keyword>
<accession>A0A7T3FXF8</accession>
<proteinExistence type="predicted"/>
<dbReference type="Proteomes" id="UP000595001">
    <property type="component" value="Chromosome"/>
</dbReference>
<evidence type="ECO:0000313" key="3">
    <source>
        <dbReference type="Proteomes" id="UP000595001"/>
    </source>
</evidence>
<protein>
    <recommendedName>
        <fullName evidence="4">SnoaL-like domain-containing protein</fullName>
    </recommendedName>
</protein>
<feature type="region of interest" description="Disordered" evidence="1">
    <location>
        <begin position="105"/>
        <end position="138"/>
    </location>
</feature>
<organism evidence="2 3">
    <name type="scientific">Halosimplex litoreum</name>
    <dbReference type="NCBI Taxonomy" id="1198301"/>
    <lineage>
        <taxon>Archaea</taxon>
        <taxon>Methanobacteriati</taxon>
        <taxon>Methanobacteriota</taxon>
        <taxon>Stenosarchaea group</taxon>
        <taxon>Halobacteria</taxon>
        <taxon>Halobacteriales</taxon>
        <taxon>Haloarculaceae</taxon>
        <taxon>Halosimplex</taxon>
    </lineage>
</organism>
<dbReference type="AlphaFoldDB" id="A0A7T3FXF8"/>
<dbReference type="KEGG" id="hlt:I7X12_17835"/>
<reference evidence="2 3" key="1">
    <citation type="submission" date="2020-12" db="EMBL/GenBank/DDBJ databases">
        <title>Halosimplex halophilum sp. nov. and Halosimplex salinum sp. nov., two new members of the genus Halosimplex.</title>
        <authorList>
            <person name="Cui H.L."/>
        </authorList>
    </citation>
    <scope>NUCLEOTIDE SEQUENCE [LARGE SCALE GENOMIC DNA]</scope>
    <source>
        <strain evidence="2 3">YGH94</strain>
    </source>
</reference>
<dbReference type="GeneID" id="60590394"/>
<dbReference type="OrthoDB" id="224281at2157"/>
<dbReference type="RefSeq" id="WP_198061369.1">
    <property type="nucleotide sequence ID" value="NZ_CP065856.1"/>
</dbReference>
<evidence type="ECO:0008006" key="4">
    <source>
        <dbReference type="Google" id="ProtNLM"/>
    </source>
</evidence>
<dbReference type="EMBL" id="CP065856">
    <property type="protein sequence ID" value="QPV62569.1"/>
    <property type="molecule type" value="Genomic_DNA"/>
</dbReference>
<gene>
    <name evidence="2" type="ORF">I7X12_17835</name>
</gene>
<sequence length="150" mass="16844">MSAADRVRTYYDALRSGEPLAPFFAPVDGAVKVGISERLVGGETVADGLRDQSEHTTDWSVDSRDLRVTERESHAWFGDRVSLAWTDTDRRIRYEFDTRWSGTLEPREVSDEGIASPTEGRDDGNDDTADDGSDDRWQFVSMHVSTARDL</sequence>
<feature type="compositionally biased region" description="Acidic residues" evidence="1">
    <location>
        <begin position="124"/>
        <end position="133"/>
    </location>
</feature>
<evidence type="ECO:0000256" key="1">
    <source>
        <dbReference type="SAM" id="MobiDB-lite"/>
    </source>
</evidence>
<name>A0A7T3FXF8_9EURY</name>
<evidence type="ECO:0000313" key="2">
    <source>
        <dbReference type="EMBL" id="QPV62569.1"/>
    </source>
</evidence>